<evidence type="ECO:0000256" key="8">
    <source>
        <dbReference type="ARBA" id="ARBA00034617"/>
    </source>
</evidence>
<dbReference type="PROSITE" id="PS51217">
    <property type="entry name" value="UVRD_HELICASE_CTER"/>
    <property type="match status" value="1"/>
</dbReference>
<accession>A0A7W3JPL0</accession>
<keyword evidence="3 11" id="KW-0378">Hydrolase</keyword>
<gene>
    <name evidence="15" type="ORF">FHX48_001800</name>
</gene>
<dbReference type="SUPFAM" id="SSF52540">
    <property type="entry name" value="P-loop containing nucleoside triphosphate hydrolases"/>
    <property type="match status" value="1"/>
</dbReference>
<dbReference type="GO" id="GO:0005829">
    <property type="term" value="C:cytosol"/>
    <property type="evidence" value="ECO:0007669"/>
    <property type="project" value="TreeGrafter"/>
</dbReference>
<dbReference type="PROSITE" id="PS51198">
    <property type="entry name" value="UVRD_HELICASE_ATP_BIND"/>
    <property type="match status" value="1"/>
</dbReference>
<dbReference type="CDD" id="cd17932">
    <property type="entry name" value="DEXQc_UvrD"/>
    <property type="match status" value="1"/>
</dbReference>
<dbReference type="InterPro" id="IPR014016">
    <property type="entry name" value="UvrD-like_ATP-bd"/>
</dbReference>
<dbReference type="Gene3D" id="3.40.50.300">
    <property type="entry name" value="P-loop containing nucleotide triphosphate hydrolases"/>
    <property type="match status" value="2"/>
</dbReference>
<comment type="catalytic activity">
    <reaction evidence="8">
        <text>Couples ATP hydrolysis with the unwinding of duplex DNA by translocating in the 3'-5' direction.</text>
        <dbReference type="EC" id="5.6.2.4"/>
    </reaction>
</comment>
<name>A0A7W3JPL0_9MICO</name>
<dbReference type="InterPro" id="IPR027417">
    <property type="entry name" value="P-loop_NTPase"/>
</dbReference>
<reference evidence="15 16" key="1">
    <citation type="submission" date="2020-07" db="EMBL/GenBank/DDBJ databases">
        <title>Sequencing the genomes of 1000 actinobacteria strains.</title>
        <authorList>
            <person name="Klenk H.-P."/>
        </authorList>
    </citation>
    <scope>NUCLEOTIDE SEQUENCE [LARGE SCALE GENOMIC DNA]</scope>
    <source>
        <strain evidence="15 16">DSM 27576</strain>
    </source>
</reference>
<dbReference type="GO" id="GO:0000725">
    <property type="term" value="P:recombinational repair"/>
    <property type="evidence" value="ECO:0007669"/>
    <property type="project" value="TreeGrafter"/>
</dbReference>
<evidence type="ECO:0000259" key="13">
    <source>
        <dbReference type="PROSITE" id="PS51198"/>
    </source>
</evidence>
<sequence>MTDASAPLVVGDTSQRSDDDLLAGLNPPQLEAVTYRGQALLIVAGAGSGKTSVLTRRIASLLRAREAWPSQILAITFTNKAAGEMRERVGQLVGEASRGMWISTFHSACVRILRREAQQFGFTSAFTIYDSGDSRALLKRLVKEHEADAFGLTPAAVQGRISKLKNELADAESYARQANMSDPAERIFVEIFGDYQRALQRANAFDFDDLIAQTVYLFRAFPQVADVYRRRFRHILVDEYQDTNHAQYALIHELTRPPVGATPEPYADSGMMIFEAPKHDAIGAEAVGAALTVVGDSDQSIYAFRGADIRNISEFERDFPGAKVVLLEQNYRSTQNILSAANAVIGHNFDRKDKKLWTDSGAGEKIVGFTGYSQHDEAQFVADEIEVLHKKDVPYSEMAVFYRTNSQSRALEEIFIRSAVPYKIMGGTKFYERAEIKDALAYLVAIANPVDEMAIRRILNKPKRGIGDVTETAIARYAEENEMSFRDALANPSAMGFGPKIQKALLHLDEVLVEASALMLPATGELAPPTAVAEGLTLLLNKSGYLDALRASRDPQDEARLENVDELVAVTREFARNNPEGTIIDFLTEVALVAAADDLDDTSGSVSLMTMHTAKGLEYDSVFLTGVEEDLIPHRISANEPGGPSEERRLFYVGVTRARKRLYLSLAMTRAQFGEVTVAMPSRFLQEIPAELIEWRQSPGDVNSRGGMQSRALNARKPGSWGGRRSENPPALAPRSTSLDKFPNRVPAKVRDNGEMELASGDRIRHDDFGEGHVDAVTGEGAKRVAHVRFEAVGAKKLLIKIAPIEKL</sequence>
<protein>
    <recommendedName>
        <fullName evidence="9">DNA 3'-5' helicase</fullName>
        <ecNumber evidence="9">5.6.2.4</ecNumber>
    </recommendedName>
</protein>
<organism evidence="15 16">
    <name type="scientific">Microbacterium halimionae</name>
    <dbReference type="NCBI Taxonomy" id="1526413"/>
    <lineage>
        <taxon>Bacteria</taxon>
        <taxon>Bacillati</taxon>
        <taxon>Actinomycetota</taxon>
        <taxon>Actinomycetes</taxon>
        <taxon>Micrococcales</taxon>
        <taxon>Microbacteriaceae</taxon>
        <taxon>Microbacterium</taxon>
    </lineage>
</organism>
<dbReference type="Pfam" id="PF21196">
    <property type="entry name" value="PcrA_UvrD_tudor"/>
    <property type="match status" value="1"/>
</dbReference>
<feature type="domain" description="UvrD-like helicase C-terminal" evidence="14">
    <location>
        <begin position="335"/>
        <end position="616"/>
    </location>
</feature>
<keyword evidence="2 11" id="KW-0547">Nucleotide-binding</keyword>
<dbReference type="InterPro" id="IPR000212">
    <property type="entry name" value="DNA_helicase_UvrD/REP"/>
</dbReference>
<dbReference type="CDD" id="cd18807">
    <property type="entry name" value="SF1_C_UvrD"/>
    <property type="match status" value="1"/>
</dbReference>
<dbReference type="GO" id="GO:0005524">
    <property type="term" value="F:ATP binding"/>
    <property type="evidence" value="ECO:0007669"/>
    <property type="project" value="UniProtKB-UniRule"/>
</dbReference>
<dbReference type="EC" id="5.6.2.4" evidence="9"/>
<dbReference type="Gene3D" id="1.10.10.160">
    <property type="match status" value="1"/>
</dbReference>
<evidence type="ECO:0000259" key="14">
    <source>
        <dbReference type="PROSITE" id="PS51217"/>
    </source>
</evidence>
<dbReference type="GO" id="GO:0033202">
    <property type="term" value="C:DNA helicase complex"/>
    <property type="evidence" value="ECO:0007669"/>
    <property type="project" value="TreeGrafter"/>
</dbReference>
<evidence type="ECO:0000256" key="6">
    <source>
        <dbReference type="ARBA" id="ARBA00023125"/>
    </source>
</evidence>
<dbReference type="Pfam" id="PF00580">
    <property type="entry name" value="UvrD-helicase"/>
    <property type="match status" value="1"/>
</dbReference>
<evidence type="ECO:0000256" key="4">
    <source>
        <dbReference type="ARBA" id="ARBA00022806"/>
    </source>
</evidence>
<dbReference type="PANTHER" id="PTHR11070:SF2">
    <property type="entry name" value="ATP-DEPENDENT DNA HELICASE SRS2"/>
    <property type="match status" value="1"/>
</dbReference>
<evidence type="ECO:0000256" key="7">
    <source>
        <dbReference type="ARBA" id="ARBA00023235"/>
    </source>
</evidence>
<dbReference type="EMBL" id="JACGWY010000003">
    <property type="protein sequence ID" value="MBA8816707.1"/>
    <property type="molecule type" value="Genomic_DNA"/>
</dbReference>
<evidence type="ECO:0000256" key="10">
    <source>
        <dbReference type="ARBA" id="ARBA00048988"/>
    </source>
</evidence>
<dbReference type="Pfam" id="PF13361">
    <property type="entry name" value="UvrD_C"/>
    <property type="match status" value="1"/>
</dbReference>
<dbReference type="RefSeq" id="WP_167046585.1">
    <property type="nucleotide sequence ID" value="NZ_JAAOZB010000001.1"/>
</dbReference>
<feature type="domain" description="UvrD-like helicase ATP-binding" evidence="13">
    <location>
        <begin position="23"/>
        <end position="334"/>
    </location>
</feature>
<evidence type="ECO:0000256" key="9">
    <source>
        <dbReference type="ARBA" id="ARBA00034808"/>
    </source>
</evidence>
<dbReference type="Proteomes" id="UP000526083">
    <property type="component" value="Unassembled WGS sequence"/>
</dbReference>
<evidence type="ECO:0000313" key="15">
    <source>
        <dbReference type="EMBL" id="MBA8816707.1"/>
    </source>
</evidence>
<dbReference type="FunFam" id="1.10.486.10:FF:000003">
    <property type="entry name" value="ATP-dependent DNA helicase"/>
    <property type="match status" value="1"/>
</dbReference>
<dbReference type="GO" id="GO:0043138">
    <property type="term" value="F:3'-5' DNA helicase activity"/>
    <property type="evidence" value="ECO:0007669"/>
    <property type="project" value="UniProtKB-EC"/>
</dbReference>
<evidence type="ECO:0000256" key="3">
    <source>
        <dbReference type="ARBA" id="ARBA00022801"/>
    </source>
</evidence>
<evidence type="ECO:0000313" key="16">
    <source>
        <dbReference type="Proteomes" id="UP000526083"/>
    </source>
</evidence>
<dbReference type="GO" id="GO:0016787">
    <property type="term" value="F:hydrolase activity"/>
    <property type="evidence" value="ECO:0007669"/>
    <property type="project" value="UniProtKB-UniRule"/>
</dbReference>
<evidence type="ECO:0000256" key="5">
    <source>
        <dbReference type="ARBA" id="ARBA00022840"/>
    </source>
</evidence>
<keyword evidence="6" id="KW-0238">DNA-binding</keyword>
<feature type="region of interest" description="Disordered" evidence="12">
    <location>
        <begin position="699"/>
        <end position="746"/>
    </location>
</feature>
<keyword evidence="5 11" id="KW-0067">ATP-binding</keyword>
<evidence type="ECO:0000256" key="2">
    <source>
        <dbReference type="ARBA" id="ARBA00022741"/>
    </source>
</evidence>
<dbReference type="GO" id="GO:0003677">
    <property type="term" value="F:DNA binding"/>
    <property type="evidence" value="ECO:0007669"/>
    <property type="project" value="UniProtKB-KW"/>
</dbReference>
<dbReference type="AlphaFoldDB" id="A0A7W3JPL0"/>
<comment type="catalytic activity">
    <reaction evidence="10">
        <text>ATP + H2O = ADP + phosphate + H(+)</text>
        <dbReference type="Rhea" id="RHEA:13065"/>
        <dbReference type="ChEBI" id="CHEBI:15377"/>
        <dbReference type="ChEBI" id="CHEBI:15378"/>
        <dbReference type="ChEBI" id="CHEBI:30616"/>
        <dbReference type="ChEBI" id="CHEBI:43474"/>
        <dbReference type="ChEBI" id="CHEBI:456216"/>
        <dbReference type="EC" id="5.6.2.4"/>
    </reaction>
</comment>
<dbReference type="InterPro" id="IPR013986">
    <property type="entry name" value="DExx_box_DNA_helicase_dom_sf"/>
</dbReference>
<evidence type="ECO:0000256" key="11">
    <source>
        <dbReference type="PROSITE-ProRule" id="PRU00560"/>
    </source>
</evidence>
<evidence type="ECO:0000256" key="1">
    <source>
        <dbReference type="ARBA" id="ARBA00009922"/>
    </source>
</evidence>
<dbReference type="Gene3D" id="1.10.486.10">
    <property type="entry name" value="PCRA, domain 4"/>
    <property type="match status" value="1"/>
</dbReference>
<comment type="caution">
    <text evidence="15">The sequence shown here is derived from an EMBL/GenBank/DDBJ whole genome shotgun (WGS) entry which is preliminary data.</text>
</comment>
<keyword evidence="16" id="KW-1185">Reference proteome</keyword>
<comment type="similarity">
    <text evidence="1">Belongs to the helicase family. UvrD subfamily.</text>
</comment>
<keyword evidence="7" id="KW-0413">Isomerase</keyword>
<proteinExistence type="inferred from homology"/>
<dbReference type="InterPro" id="IPR014017">
    <property type="entry name" value="DNA_helicase_UvrD-like_C"/>
</dbReference>
<dbReference type="PANTHER" id="PTHR11070">
    <property type="entry name" value="UVRD / RECB / PCRA DNA HELICASE FAMILY MEMBER"/>
    <property type="match status" value="1"/>
</dbReference>
<keyword evidence="4 11" id="KW-0347">Helicase</keyword>
<feature type="binding site" evidence="11">
    <location>
        <begin position="44"/>
        <end position="51"/>
    </location>
    <ligand>
        <name>ATP</name>
        <dbReference type="ChEBI" id="CHEBI:30616"/>
    </ligand>
</feature>
<evidence type="ECO:0000256" key="12">
    <source>
        <dbReference type="SAM" id="MobiDB-lite"/>
    </source>
</evidence>